<dbReference type="Gene3D" id="1.10.510.10">
    <property type="entry name" value="Transferase(Phosphotransferase) domain 1"/>
    <property type="match status" value="1"/>
</dbReference>
<reference evidence="2" key="1">
    <citation type="submission" date="2022-08" db="EMBL/GenBank/DDBJ databases">
        <authorList>
            <person name="Kallberg Y."/>
            <person name="Tangrot J."/>
            <person name="Rosling A."/>
        </authorList>
    </citation>
    <scope>NUCLEOTIDE SEQUENCE</scope>
    <source>
        <strain evidence="2">Wild A</strain>
    </source>
</reference>
<evidence type="ECO:0000313" key="2">
    <source>
        <dbReference type="EMBL" id="CAI2164418.1"/>
    </source>
</evidence>
<dbReference type="OrthoDB" id="6718656at2759"/>
<proteinExistence type="predicted"/>
<dbReference type="PROSITE" id="PS50011">
    <property type="entry name" value="PROTEIN_KINASE_DOM"/>
    <property type="match status" value="1"/>
</dbReference>
<name>A0A9W4SER2_9GLOM</name>
<dbReference type="GO" id="GO:0004674">
    <property type="term" value="F:protein serine/threonine kinase activity"/>
    <property type="evidence" value="ECO:0007669"/>
    <property type="project" value="TreeGrafter"/>
</dbReference>
<dbReference type="InterPro" id="IPR000719">
    <property type="entry name" value="Prot_kinase_dom"/>
</dbReference>
<dbReference type="Pfam" id="PF07714">
    <property type="entry name" value="PK_Tyr_Ser-Thr"/>
    <property type="match status" value="1"/>
</dbReference>
<dbReference type="InterPro" id="IPR001245">
    <property type="entry name" value="Ser-Thr/Tyr_kinase_cat_dom"/>
</dbReference>
<dbReference type="AlphaFoldDB" id="A0A9W4SER2"/>
<feature type="domain" description="Protein kinase" evidence="1">
    <location>
        <begin position="66"/>
        <end position="336"/>
    </location>
</feature>
<accession>A0A9W4SER2</accession>
<dbReference type="PANTHER" id="PTHR44329">
    <property type="entry name" value="SERINE/THREONINE-PROTEIN KINASE TNNI3K-RELATED"/>
    <property type="match status" value="1"/>
</dbReference>
<evidence type="ECO:0000259" key="1">
    <source>
        <dbReference type="PROSITE" id="PS50011"/>
    </source>
</evidence>
<dbReference type="SUPFAM" id="SSF56112">
    <property type="entry name" value="Protein kinase-like (PK-like)"/>
    <property type="match status" value="1"/>
</dbReference>
<sequence length="336" mass="39015">MDANSDFGKCFDCGNERSSARWCNDCENNAFKENFRNCVDNFIKNTQLNATDSVDYLEYIDFEQFDLVEKINKGGEFSTIYSAIWMEGPRWIWDNDAEQWTRNGPMKIALKRLNDSQSISEDFLKKVYKYHHSLHGGNVADLFGITKYNTSNYMFVMKYYEYEDLYSFLDEIQGTIRWRDIVDILWSIYGGILNYHEKGLIHGNLHGGNILVEITQDLFANIYIPDMEPCSFDKKRSNEIYGVLPYIAPEILQGNPLTEAGDIYSFGMIMWTLSVGVRPWCNRLHDSKLASEICSGLRPEIIEGTPNVYTQIMTQCWNPDPSKRPTTYELYDELDT</sequence>
<keyword evidence="3" id="KW-1185">Reference proteome</keyword>
<dbReference type="InterPro" id="IPR011009">
    <property type="entry name" value="Kinase-like_dom_sf"/>
</dbReference>
<dbReference type="InterPro" id="IPR051681">
    <property type="entry name" value="Ser/Thr_Kinases-Pseudokinases"/>
</dbReference>
<evidence type="ECO:0000313" key="3">
    <source>
        <dbReference type="Proteomes" id="UP001153678"/>
    </source>
</evidence>
<dbReference type="GO" id="GO:0005524">
    <property type="term" value="F:ATP binding"/>
    <property type="evidence" value="ECO:0007669"/>
    <property type="project" value="InterPro"/>
</dbReference>
<protein>
    <submittedName>
        <fullName evidence="2">12319_t:CDS:1</fullName>
    </submittedName>
</protein>
<gene>
    <name evidence="2" type="ORF">FWILDA_LOCUS1558</name>
</gene>
<dbReference type="Proteomes" id="UP001153678">
    <property type="component" value="Unassembled WGS sequence"/>
</dbReference>
<comment type="caution">
    <text evidence="2">The sequence shown here is derived from an EMBL/GenBank/DDBJ whole genome shotgun (WGS) entry which is preliminary data.</text>
</comment>
<dbReference type="EMBL" id="CAMKVN010000154">
    <property type="protein sequence ID" value="CAI2164418.1"/>
    <property type="molecule type" value="Genomic_DNA"/>
</dbReference>
<organism evidence="2 3">
    <name type="scientific">Funneliformis geosporum</name>
    <dbReference type="NCBI Taxonomy" id="1117311"/>
    <lineage>
        <taxon>Eukaryota</taxon>
        <taxon>Fungi</taxon>
        <taxon>Fungi incertae sedis</taxon>
        <taxon>Mucoromycota</taxon>
        <taxon>Glomeromycotina</taxon>
        <taxon>Glomeromycetes</taxon>
        <taxon>Glomerales</taxon>
        <taxon>Glomeraceae</taxon>
        <taxon>Funneliformis</taxon>
    </lineage>
</organism>